<comment type="similarity">
    <text evidence="2">Belongs to the FliJ family.</text>
</comment>
<evidence type="ECO:0000256" key="5">
    <source>
        <dbReference type="ARBA" id="ARBA00022475"/>
    </source>
</evidence>
<dbReference type="GO" id="GO:0044781">
    <property type="term" value="P:bacterial-type flagellum organization"/>
    <property type="evidence" value="ECO:0007669"/>
    <property type="project" value="UniProtKB-KW"/>
</dbReference>
<evidence type="ECO:0000256" key="2">
    <source>
        <dbReference type="ARBA" id="ARBA00010004"/>
    </source>
</evidence>
<accession>W7QPC0</accession>
<dbReference type="OrthoDB" id="7063004at2"/>
<dbReference type="InterPro" id="IPR053716">
    <property type="entry name" value="Flag_assembly_chemotaxis_eff"/>
</dbReference>
<protein>
    <recommendedName>
        <fullName evidence="3">Flagellar FliJ protein</fullName>
    </recommendedName>
</protein>
<keyword evidence="6" id="KW-0145">Chemotaxis</keyword>
<keyword evidence="12" id="KW-1185">Reference proteome</keyword>
<keyword evidence="9" id="KW-0472">Membrane</keyword>
<evidence type="ECO:0000256" key="6">
    <source>
        <dbReference type="ARBA" id="ARBA00022500"/>
    </source>
</evidence>
<dbReference type="GO" id="GO:0005886">
    <property type="term" value="C:plasma membrane"/>
    <property type="evidence" value="ECO:0007669"/>
    <property type="project" value="UniProtKB-SubCell"/>
</dbReference>
<dbReference type="InterPro" id="IPR052570">
    <property type="entry name" value="FliJ"/>
</dbReference>
<keyword evidence="4" id="KW-0813">Transport</keyword>
<evidence type="ECO:0000313" key="11">
    <source>
        <dbReference type="EMBL" id="EWH09728.1"/>
    </source>
</evidence>
<comment type="caution">
    <text evidence="11">The sequence shown here is derived from an EMBL/GenBank/DDBJ whole genome shotgun (WGS) entry which is preliminary data.</text>
</comment>
<dbReference type="PANTHER" id="PTHR38786">
    <property type="entry name" value="FLAGELLAR FLIJ PROTEIN"/>
    <property type="match status" value="1"/>
</dbReference>
<keyword evidence="11" id="KW-0282">Flagellum</keyword>
<organism evidence="11 12">
    <name type="scientific">Catenovulum agarivorans DS-2</name>
    <dbReference type="NCBI Taxonomy" id="1328313"/>
    <lineage>
        <taxon>Bacteria</taxon>
        <taxon>Pseudomonadati</taxon>
        <taxon>Pseudomonadota</taxon>
        <taxon>Gammaproteobacteria</taxon>
        <taxon>Alteromonadales</taxon>
        <taxon>Alteromonadaceae</taxon>
        <taxon>Catenovulum</taxon>
    </lineage>
</organism>
<comment type="subcellular location">
    <subcellularLocation>
        <location evidence="1">Cell membrane</location>
        <topology evidence="1">Peripheral membrane protein</topology>
        <orientation evidence="1">Cytoplasmic side</orientation>
    </subcellularLocation>
</comment>
<dbReference type="Gene3D" id="1.10.287.1700">
    <property type="match status" value="1"/>
</dbReference>
<gene>
    <name evidence="11" type="ORF">DS2_11368</name>
</gene>
<evidence type="ECO:0000256" key="7">
    <source>
        <dbReference type="ARBA" id="ARBA00022795"/>
    </source>
</evidence>
<dbReference type="GO" id="GO:0006935">
    <property type="term" value="P:chemotaxis"/>
    <property type="evidence" value="ECO:0007669"/>
    <property type="project" value="UniProtKB-KW"/>
</dbReference>
<dbReference type="GO" id="GO:0071973">
    <property type="term" value="P:bacterial-type flagellum-dependent cell motility"/>
    <property type="evidence" value="ECO:0007669"/>
    <property type="project" value="InterPro"/>
</dbReference>
<evidence type="ECO:0000256" key="8">
    <source>
        <dbReference type="ARBA" id="ARBA00022927"/>
    </source>
</evidence>
<dbReference type="eggNOG" id="COG2882">
    <property type="taxonomic scope" value="Bacteria"/>
</dbReference>
<evidence type="ECO:0000256" key="1">
    <source>
        <dbReference type="ARBA" id="ARBA00004413"/>
    </source>
</evidence>
<dbReference type="RefSeq" id="WP_035014904.1">
    <property type="nucleotide sequence ID" value="NZ_ARZY01000020.1"/>
</dbReference>
<keyword evidence="5" id="KW-1003">Cell membrane</keyword>
<dbReference type="Proteomes" id="UP000019276">
    <property type="component" value="Unassembled WGS sequence"/>
</dbReference>
<evidence type="ECO:0000313" key="12">
    <source>
        <dbReference type="Proteomes" id="UP000019276"/>
    </source>
</evidence>
<proteinExistence type="inferred from homology"/>
<keyword evidence="11" id="KW-0969">Cilium</keyword>
<name>W7QPC0_9ALTE</name>
<keyword evidence="11" id="KW-0966">Cell projection</keyword>
<keyword evidence="10" id="KW-1006">Bacterial flagellum protein export</keyword>
<keyword evidence="7" id="KW-1005">Bacterial flagellum biogenesis</keyword>
<dbReference type="Pfam" id="PF02050">
    <property type="entry name" value="FliJ"/>
    <property type="match status" value="1"/>
</dbReference>
<dbReference type="STRING" id="1328313.DS2_11368"/>
<evidence type="ECO:0000256" key="10">
    <source>
        <dbReference type="ARBA" id="ARBA00023225"/>
    </source>
</evidence>
<evidence type="ECO:0000256" key="9">
    <source>
        <dbReference type="ARBA" id="ARBA00023136"/>
    </source>
</evidence>
<dbReference type="NCBIfam" id="TIGR02473">
    <property type="entry name" value="flagell_FliJ"/>
    <property type="match status" value="1"/>
</dbReference>
<evidence type="ECO:0000256" key="4">
    <source>
        <dbReference type="ARBA" id="ARBA00022448"/>
    </source>
</evidence>
<dbReference type="InterPro" id="IPR012823">
    <property type="entry name" value="Flagell_FliJ"/>
</dbReference>
<reference evidence="11 12" key="1">
    <citation type="journal article" date="2014" name="Genome Announc.">
        <title>Draft Genome Sequence of the Agar-Degrading Bacterium Catenovulum sp. Strain DS-2, Isolated from Intestines of Haliotis diversicolor.</title>
        <authorList>
            <person name="Shan D."/>
            <person name="Li X."/>
            <person name="Gu Z."/>
            <person name="Wei G."/>
            <person name="Gao Z."/>
            <person name="Shao Z."/>
        </authorList>
    </citation>
    <scope>NUCLEOTIDE SEQUENCE [LARGE SCALE GENOMIC DNA]</scope>
    <source>
        <strain evidence="11 12">DS-2</strain>
    </source>
</reference>
<dbReference type="GO" id="GO:0015031">
    <property type="term" value="P:protein transport"/>
    <property type="evidence" value="ECO:0007669"/>
    <property type="project" value="UniProtKB-KW"/>
</dbReference>
<dbReference type="GO" id="GO:0009288">
    <property type="term" value="C:bacterial-type flagellum"/>
    <property type="evidence" value="ECO:0007669"/>
    <property type="project" value="InterPro"/>
</dbReference>
<dbReference type="AlphaFoldDB" id="W7QPC0"/>
<evidence type="ECO:0000256" key="3">
    <source>
        <dbReference type="ARBA" id="ARBA00020392"/>
    </source>
</evidence>
<dbReference type="PANTHER" id="PTHR38786:SF1">
    <property type="entry name" value="FLAGELLAR FLIJ PROTEIN"/>
    <property type="match status" value="1"/>
</dbReference>
<keyword evidence="8" id="KW-0653">Protein transport</keyword>
<sequence length="147" mass="17153">MNKQLQLVAEIEKGKEDDLALKFAQAKQDLQKQHEKLEGLEQFQRDYMTTVIESGKKGLSSSGFQRLQSFISQLDLACSQQRENIQKAEKVVEQRRALWLQQQRKRKSIEAVIDKQQKKHALRMQRQEQVLADEFANNIAARRLQST</sequence>
<dbReference type="EMBL" id="ARZY01000020">
    <property type="protein sequence ID" value="EWH09728.1"/>
    <property type="molecule type" value="Genomic_DNA"/>
</dbReference>